<feature type="non-terminal residue" evidence="2">
    <location>
        <position position="85"/>
    </location>
</feature>
<evidence type="ECO:0000313" key="3">
    <source>
        <dbReference type="Proteomes" id="UP000593563"/>
    </source>
</evidence>
<dbReference type="InterPro" id="IPR004274">
    <property type="entry name" value="FCP1_dom"/>
</dbReference>
<proteinExistence type="predicted"/>
<gene>
    <name evidence="2" type="ORF">AG4045_015797</name>
</gene>
<reference evidence="2" key="1">
    <citation type="submission" date="2020-01" db="EMBL/GenBank/DDBJ databases">
        <title>The Celery Genome Sequence Reveals Sequential Paleo-tetraploidization, Resistance Gene Elimination, Karyotype Evolution, and Functional Innovation in Apiales.</title>
        <authorList>
            <person name="Song X."/>
        </authorList>
    </citation>
    <scope>NUCLEOTIDE SEQUENCE</scope>
    <source>
        <tissue evidence="2">Leaf</tissue>
    </source>
</reference>
<dbReference type="PROSITE" id="PS50969">
    <property type="entry name" value="FCP1"/>
    <property type="match status" value="1"/>
</dbReference>
<protein>
    <recommendedName>
        <fullName evidence="1">FCP1 homology domain-containing protein</fullName>
    </recommendedName>
</protein>
<evidence type="ECO:0000313" key="2">
    <source>
        <dbReference type="EMBL" id="KAF1002777.1"/>
    </source>
</evidence>
<organism evidence="2 3">
    <name type="scientific">Apium graveolens</name>
    <name type="common">Celery</name>
    <dbReference type="NCBI Taxonomy" id="4045"/>
    <lineage>
        <taxon>Eukaryota</taxon>
        <taxon>Viridiplantae</taxon>
        <taxon>Streptophyta</taxon>
        <taxon>Embryophyta</taxon>
        <taxon>Tracheophyta</taxon>
        <taxon>Spermatophyta</taxon>
        <taxon>Magnoliopsida</taxon>
        <taxon>eudicotyledons</taxon>
        <taxon>Gunneridae</taxon>
        <taxon>Pentapetalae</taxon>
        <taxon>asterids</taxon>
        <taxon>campanulids</taxon>
        <taxon>Apiales</taxon>
        <taxon>Apiaceae</taxon>
        <taxon>Apioideae</taxon>
        <taxon>apioid superclade</taxon>
        <taxon>Apieae</taxon>
        <taxon>Apium</taxon>
    </lineage>
</organism>
<sequence length="85" mass="10041">ENVDKVLQVLMPEEDRSKLAFVWNQSHCTRTGFQTLENIDKPLFLKELPKLWKIENRKFSFKVVDYDKSNTLLLDDSPYKALLNP</sequence>
<accession>A0A6L5BD72</accession>
<comment type="caution">
    <text evidence="2">The sequence shown here is derived from an EMBL/GenBank/DDBJ whole genome shotgun (WGS) entry which is preliminary data.</text>
</comment>
<evidence type="ECO:0000259" key="1">
    <source>
        <dbReference type="PROSITE" id="PS50969"/>
    </source>
</evidence>
<keyword evidence="3" id="KW-1185">Reference proteome</keyword>
<feature type="domain" description="FCP1 homology" evidence="1">
    <location>
        <begin position="1"/>
        <end position="85"/>
    </location>
</feature>
<dbReference type="Gene3D" id="3.40.50.1000">
    <property type="entry name" value="HAD superfamily/HAD-like"/>
    <property type="match status" value="1"/>
</dbReference>
<feature type="non-terminal residue" evidence="2">
    <location>
        <position position="1"/>
    </location>
</feature>
<name>A0A6L5BD72_APIGR</name>
<dbReference type="InterPro" id="IPR023214">
    <property type="entry name" value="HAD_sf"/>
</dbReference>
<dbReference type="AlphaFoldDB" id="A0A6L5BD72"/>
<dbReference type="EMBL" id="WRXP01000410">
    <property type="protein sequence ID" value="KAF1002777.1"/>
    <property type="molecule type" value="Genomic_DNA"/>
</dbReference>
<dbReference type="Proteomes" id="UP000593563">
    <property type="component" value="Unassembled WGS sequence"/>
</dbReference>